<dbReference type="Proteomes" id="UP000323067">
    <property type="component" value="Chromosome vii"/>
</dbReference>
<evidence type="ECO:0000256" key="5">
    <source>
        <dbReference type="ARBA" id="ARBA00023242"/>
    </source>
</evidence>
<comment type="subcellular location">
    <subcellularLocation>
        <location evidence="1 6">Nucleus</location>
    </subcellularLocation>
</comment>
<keyword evidence="3 6" id="KW-0238">DNA-binding</keyword>
<dbReference type="InterPro" id="IPR036388">
    <property type="entry name" value="WH-like_DNA-bd_sf"/>
</dbReference>
<keyword evidence="5 6" id="KW-0539">Nucleus</keyword>
<dbReference type="SUPFAM" id="SSF46785">
    <property type="entry name" value="Winged helix' DNA-binding domain"/>
    <property type="match status" value="1"/>
</dbReference>
<dbReference type="Gene3D" id="1.10.10.10">
    <property type="entry name" value="Winged helix-like DNA-binding domain superfamily/Winged helix DNA-binding domain"/>
    <property type="match status" value="1"/>
</dbReference>
<evidence type="ECO:0000259" key="8">
    <source>
        <dbReference type="PROSITE" id="PS50039"/>
    </source>
</evidence>
<evidence type="ECO:0000256" key="4">
    <source>
        <dbReference type="ARBA" id="ARBA00023163"/>
    </source>
</evidence>
<evidence type="ECO:0000256" key="2">
    <source>
        <dbReference type="ARBA" id="ARBA00023015"/>
    </source>
</evidence>
<dbReference type="EMBL" id="CP023324">
    <property type="protein sequence ID" value="ATY63353.1"/>
    <property type="molecule type" value="Genomic_DNA"/>
</dbReference>
<keyword evidence="4" id="KW-0804">Transcription</keyword>
<dbReference type="PROSITE" id="PS00658">
    <property type="entry name" value="FORK_HEAD_2"/>
    <property type="match status" value="1"/>
</dbReference>
<dbReference type="AlphaFoldDB" id="A0A2H4SJR0"/>
<dbReference type="VEuPathDB" id="FungiDB:A9K55_007453"/>
<dbReference type="Pfam" id="PF00250">
    <property type="entry name" value="Forkhead"/>
    <property type="match status" value="1"/>
</dbReference>
<sequence length="568" mass="61512">MNTLVPISSLGESHMKLASPSTSPRLIQNPSDIIKSEPITHLHLAKWKAEDDLMVKANRQTRDCSSSGPYYCQQQASDLDARKCEPMSPPDNYSITSSPQTFGWPPSSDSGESEPWTLHHHELLPDHSGYAKSPSSPASGWDCAVPYQFQSAPTSAGYFGDCGIPFTAATPPPMQASYSHSPVFEMASSYGSPHYPPSHFADGSPSQQQQQQQQRPMTCGDLGSLVHETTSHHEYSSAVMATPPSEYQDGSKGKNDINSLPYSQLLYRAFMSSNTRKLSLRQIYQWFEDNTNKAVNNKGWQNSIRHNLSMNREAKKAFEKAPLKEDGTESRRATEWVLADWALQEGVQSTTRYRKGNIRSKSHGSERDRLANSAYSGGRRGVMGYSGRGRERHYSHRMAMHGLAPESHLVYGAAGPPPPLPGAPPPGHLGTCSTGFPEVEGYMTAAAGGLCYSGMEVQEGYGGGGGGGFAQQDESTSYNGYAMYSMGEGTAMGEYAIVGGVPDGTLAGTHVGGVVPPTSVGVQFGPQLSSTSSGLVMANEQHQQHHHYTHAEYDTRQGISLAPRGTHE</sequence>
<feature type="DNA-binding region" description="Fork-head" evidence="6">
    <location>
        <begin position="262"/>
        <end position="357"/>
    </location>
</feature>
<dbReference type="InterPro" id="IPR030456">
    <property type="entry name" value="TF_fork_head_CS_2"/>
</dbReference>
<evidence type="ECO:0000256" key="3">
    <source>
        <dbReference type="ARBA" id="ARBA00023125"/>
    </source>
</evidence>
<organism evidence="9 10">
    <name type="scientific">Cordyceps militaris</name>
    <name type="common">Caterpillar fungus</name>
    <name type="synonym">Clavaria militaris</name>
    <dbReference type="NCBI Taxonomy" id="73501"/>
    <lineage>
        <taxon>Eukaryota</taxon>
        <taxon>Fungi</taxon>
        <taxon>Dikarya</taxon>
        <taxon>Ascomycota</taxon>
        <taxon>Pezizomycotina</taxon>
        <taxon>Sordariomycetes</taxon>
        <taxon>Hypocreomycetidae</taxon>
        <taxon>Hypocreales</taxon>
        <taxon>Cordycipitaceae</taxon>
        <taxon>Cordyceps</taxon>
    </lineage>
</organism>
<dbReference type="VEuPathDB" id="FungiDB:CCM_00154"/>
<dbReference type="GO" id="GO:0000978">
    <property type="term" value="F:RNA polymerase II cis-regulatory region sequence-specific DNA binding"/>
    <property type="evidence" value="ECO:0007669"/>
    <property type="project" value="TreeGrafter"/>
</dbReference>
<evidence type="ECO:0000313" key="10">
    <source>
        <dbReference type="Proteomes" id="UP000323067"/>
    </source>
</evidence>
<name>A0A2H4SJR0_CORMI</name>
<dbReference type="GO" id="GO:0000981">
    <property type="term" value="F:DNA-binding transcription factor activity, RNA polymerase II-specific"/>
    <property type="evidence" value="ECO:0007669"/>
    <property type="project" value="TreeGrafter"/>
</dbReference>
<evidence type="ECO:0000256" key="1">
    <source>
        <dbReference type="ARBA" id="ARBA00004123"/>
    </source>
</evidence>
<accession>A0A2H4SJR0</accession>
<feature type="region of interest" description="Disordered" evidence="7">
    <location>
        <begin position="354"/>
        <end position="387"/>
    </location>
</feature>
<dbReference type="InterPro" id="IPR001766">
    <property type="entry name" value="Fork_head_dom"/>
</dbReference>
<dbReference type="PANTHER" id="PTHR45881">
    <property type="entry name" value="CHECKPOINT SUPPRESSOR 1-LIKE, ISOFORM A-RELATED"/>
    <property type="match status" value="1"/>
</dbReference>
<protein>
    <submittedName>
        <fullName evidence="9">Forkhead domain-containing</fullName>
    </submittedName>
</protein>
<reference evidence="9 10" key="1">
    <citation type="journal article" date="2017" name="BMC Genomics">
        <title>Chromosome level assembly and secondary metabolite potential of the parasitic fungus Cordyceps militaris.</title>
        <authorList>
            <person name="Kramer G.J."/>
            <person name="Nodwell J.R."/>
        </authorList>
    </citation>
    <scope>NUCLEOTIDE SEQUENCE [LARGE SCALE GENOMIC DNA]</scope>
    <source>
        <strain evidence="9 10">ATCC 34164</strain>
    </source>
</reference>
<dbReference type="SMART" id="SM00339">
    <property type="entry name" value="FH"/>
    <property type="match status" value="1"/>
</dbReference>
<dbReference type="PANTHER" id="PTHR45881:SF5">
    <property type="entry name" value="FORK-HEAD DOMAIN-CONTAINING PROTEIN"/>
    <property type="match status" value="1"/>
</dbReference>
<dbReference type="OrthoDB" id="5954824at2759"/>
<proteinExistence type="predicted"/>
<evidence type="ECO:0000313" key="9">
    <source>
        <dbReference type="EMBL" id="ATY63353.1"/>
    </source>
</evidence>
<evidence type="ECO:0000256" key="7">
    <source>
        <dbReference type="SAM" id="MobiDB-lite"/>
    </source>
</evidence>
<dbReference type="PROSITE" id="PS50039">
    <property type="entry name" value="FORK_HEAD_3"/>
    <property type="match status" value="1"/>
</dbReference>
<feature type="compositionally biased region" description="Gly residues" evidence="7">
    <location>
        <begin position="378"/>
        <end position="387"/>
    </location>
</feature>
<feature type="region of interest" description="Disordered" evidence="7">
    <location>
        <begin position="194"/>
        <end position="255"/>
    </location>
</feature>
<keyword evidence="2" id="KW-0805">Transcription regulation</keyword>
<gene>
    <name evidence="9" type="ORF">A9K55_007453</name>
</gene>
<evidence type="ECO:0000256" key="6">
    <source>
        <dbReference type="PROSITE-ProRule" id="PRU00089"/>
    </source>
</evidence>
<feature type="domain" description="Fork-head" evidence="8">
    <location>
        <begin position="262"/>
        <end position="357"/>
    </location>
</feature>
<dbReference type="InterPro" id="IPR036390">
    <property type="entry name" value="WH_DNA-bd_sf"/>
</dbReference>
<dbReference type="GO" id="GO:0005634">
    <property type="term" value="C:nucleus"/>
    <property type="evidence" value="ECO:0007669"/>
    <property type="project" value="UniProtKB-SubCell"/>
</dbReference>